<gene>
    <name evidence="3" type="ORF">LzC2_06400</name>
</gene>
<evidence type="ECO:0000259" key="2">
    <source>
        <dbReference type="PROSITE" id="PS50234"/>
    </source>
</evidence>
<dbReference type="Pfam" id="PF13519">
    <property type="entry name" value="VWA_2"/>
    <property type="match status" value="2"/>
</dbReference>
<dbReference type="CDD" id="cd00198">
    <property type="entry name" value="vWFA"/>
    <property type="match status" value="2"/>
</dbReference>
<dbReference type="InterPro" id="IPR036465">
    <property type="entry name" value="vWFA_dom_sf"/>
</dbReference>
<dbReference type="PROSITE" id="PS50234">
    <property type="entry name" value="VWFA"/>
    <property type="match status" value="1"/>
</dbReference>
<evidence type="ECO:0000313" key="4">
    <source>
        <dbReference type="Proteomes" id="UP000609651"/>
    </source>
</evidence>
<dbReference type="SUPFAM" id="SSF52317">
    <property type="entry name" value="Class I glutamine amidotransferase-like"/>
    <property type="match status" value="2"/>
</dbReference>
<dbReference type="Gene3D" id="3.40.50.410">
    <property type="entry name" value="von Willebrand factor, type A domain"/>
    <property type="match status" value="1"/>
</dbReference>
<dbReference type="PANTHER" id="PTHR37947:SF2">
    <property type="entry name" value="VON WILLEBRAND FACTOR TYPE A"/>
    <property type="match status" value="1"/>
</dbReference>
<reference evidence="3 4" key="1">
    <citation type="journal article" date="2020" name="Syst. Appl. Microbiol.">
        <title>Alienimonas chondri sp. nov., a novel planctomycete isolated from the biofilm of the red alga Chondrus crispus.</title>
        <authorList>
            <person name="Vitorino I."/>
            <person name="Albuquerque L."/>
            <person name="Wiegand S."/>
            <person name="Kallscheuer N."/>
            <person name="da Costa M.S."/>
            <person name="Lobo-da-Cunha A."/>
            <person name="Jogler C."/>
            <person name="Lage O.M."/>
        </authorList>
    </citation>
    <scope>NUCLEOTIDE SEQUENCE [LARGE SCALE GENOMIC DNA]</scope>
    <source>
        <strain evidence="3 4">LzC2</strain>
    </source>
</reference>
<dbReference type="RefSeq" id="WP_171183677.1">
    <property type="nucleotide sequence ID" value="NZ_WTPX01000011.1"/>
</dbReference>
<evidence type="ECO:0000256" key="1">
    <source>
        <dbReference type="SAM" id="MobiDB-lite"/>
    </source>
</evidence>
<accession>A0ABX1V8Z6</accession>
<sequence length="929" mass="96279">MLPFVRPAVLLLALPAAWAWWRFGRTGDRRTDALRAALALLLIAAAAGPVADLSGEGTDVLLVLDRSRSMPATDADLLELVRNVETARGPGDRLGVVTFGGRPAAERPLSGVGATGEFLYPIDADGSDLDAALHLALDLTDPRRPARALVLSDGESNGPDPRDAARRARAAGVPIDVRPFPVTRVGDAAVTAITLPSSAAPGEPLAIGVEFFSPGPARGRISLARREPGGAAVAIDARTVDLPAGRGRVRFREVAPAEGFHLYTATLDVPGDPRSENDRGEAGLRIDAARRVLLLRTEPAGGRIETALAAAGLPVDVADPTSHPLTQDALDPYGAVILENVPASALGRRKMAQLARFVEDLGGGLLTTGGRNSYATGGYFESPLDPLLPVTMDLREDAQKERSAIVVALDRSGSMAVPVGEAGGGGRTKMDLANEGAAAAVDVLSRGDRAAVLAVDTQAEAIVPLTELGDGAGRIAAAARGIVSTGGGIYVDAALSAAADELDGAPASATKHVIVFADAADAESPTDFSVPLVRLRAMGATVSVIGLGSRLDNDAPLLEAVAAAGGGNVLFTDDPRELPRLFAQDALAVVADTFVTAETAAGIPGEFAGGSALVGELGGGAFPAVGGYNLTELREGGSLTARTRDQYDAPLAAAWYRGLGRVAALTFPLDGENGGPVSRWTGLNDFLSTHGRWLLGGGDGGGAFLTVAREGRTATVTVELDPERLQSGEEDGLELLIVPPTDDPEAGALSEPFTADLRWDGPAILSGRFDLDVVGTYRTLLRRPGGTATRGPAVSLPYSPEFMPRGDRPPGAAALEELAALSGGVRRLDVATIFDDPPPRPAPTPLWSWFAAAGVVLLLAEIAGRRWQWALPWRTSEEIVAAPRTRERRVRSTAPASAPIAPKPAVRSPPKATADDVFGAAKRKAGRRL</sequence>
<dbReference type="InterPro" id="IPR002035">
    <property type="entry name" value="VWF_A"/>
</dbReference>
<dbReference type="Proteomes" id="UP000609651">
    <property type="component" value="Unassembled WGS sequence"/>
</dbReference>
<dbReference type="SMART" id="SM00327">
    <property type="entry name" value="VWA"/>
    <property type="match status" value="2"/>
</dbReference>
<feature type="region of interest" description="Disordered" evidence="1">
    <location>
        <begin position="150"/>
        <end position="169"/>
    </location>
</feature>
<dbReference type="SUPFAM" id="SSF53300">
    <property type="entry name" value="vWA-like"/>
    <property type="match status" value="2"/>
</dbReference>
<feature type="domain" description="VWFA" evidence="2">
    <location>
        <begin position="404"/>
        <end position="587"/>
    </location>
</feature>
<feature type="region of interest" description="Disordered" evidence="1">
    <location>
        <begin position="886"/>
        <end position="929"/>
    </location>
</feature>
<dbReference type="Gene3D" id="3.40.50.880">
    <property type="match status" value="2"/>
</dbReference>
<organism evidence="3 4">
    <name type="scientific">Alienimonas chondri</name>
    <dbReference type="NCBI Taxonomy" id="2681879"/>
    <lineage>
        <taxon>Bacteria</taxon>
        <taxon>Pseudomonadati</taxon>
        <taxon>Planctomycetota</taxon>
        <taxon>Planctomycetia</taxon>
        <taxon>Planctomycetales</taxon>
        <taxon>Planctomycetaceae</taxon>
        <taxon>Alienimonas</taxon>
    </lineage>
</organism>
<dbReference type="PANTHER" id="PTHR37947">
    <property type="entry name" value="BLL2462 PROTEIN"/>
    <property type="match status" value="1"/>
</dbReference>
<proteinExistence type="predicted"/>
<evidence type="ECO:0000313" key="3">
    <source>
        <dbReference type="EMBL" id="NNJ24582.1"/>
    </source>
</evidence>
<comment type="caution">
    <text evidence="3">The sequence shown here is derived from an EMBL/GenBank/DDBJ whole genome shotgun (WGS) entry which is preliminary data.</text>
</comment>
<protein>
    <recommendedName>
        <fullName evidence="2">VWFA domain-containing protein</fullName>
    </recommendedName>
</protein>
<dbReference type="EMBL" id="WTPX01000011">
    <property type="protein sequence ID" value="NNJ24582.1"/>
    <property type="molecule type" value="Genomic_DNA"/>
</dbReference>
<name>A0ABX1V8Z6_9PLAN</name>
<keyword evidence="4" id="KW-1185">Reference proteome</keyword>
<dbReference type="InterPro" id="IPR029062">
    <property type="entry name" value="Class_I_gatase-like"/>
</dbReference>
<feature type="compositionally biased region" description="Low complexity" evidence="1">
    <location>
        <begin position="894"/>
        <end position="905"/>
    </location>
</feature>